<dbReference type="Gene3D" id="1.10.510.10">
    <property type="entry name" value="Transferase(Phosphotransferase) domain 1"/>
    <property type="match status" value="2"/>
</dbReference>
<dbReference type="FunFam" id="1.10.510.10:FF:000550">
    <property type="entry name" value="Serine/threonine kinase 16"/>
    <property type="match status" value="1"/>
</dbReference>
<name>A0A550CHN4_9AGAR</name>
<dbReference type="GO" id="GO:0005794">
    <property type="term" value="C:Golgi apparatus"/>
    <property type="evidence" value="ECO:0007669"/>
    <property type="project" value="TreeGrafter"/>
</dbReference>
<dbReference type="PROSITE" id="PS00108">
    <property type="entry name" value="PROTEIN_KINASE_ST"/>
    <property type="match status" value="1"/>
</dbReference>
<dbReference type="AlphaFoldDB" id="A0A550CHN4"/>
<dbReference type="PROSITE" id="PS50011">
    <property type="entry name" value="PROTEIN_KINASE_DOM"/>
    <property type="match status" value="1"/>
</dbReference>
<evidence type="ECO:0000256" key="7">
    <source>
        <dbReference type="ARBA" id="ARBA00047899"/>
    </source>
</evidence>
<comment type="catalytic activity">
    <reaction evidence="7">
        <text>L-threonyl-[protein] + ATP = O-phospho-L-threonyl-[protein] + ADP + H(+)</text>
        <dbReference type="Rhea" id="RHEA:46608"/>
        <dbReference type="Rhea" id="RHEA-COMP:11060"/>
        <dbReference type="Rhea" id="RHEA-COMP:11605"/>
        <dbReference type="ChEBI" id="CHEBI:15378"/>
        <dbReference type="ChEBI" id="CHEBI:30013"/>
        <dbReference type="ChEBI" id="CHEBI:30616"/>
        <dbReference type="ChEBI" id="CHEBI:61977"/>
        <dbReference type="ChEBI" id="CHEBI:456216"/>
        <dbReference type="EC" id="2.7.11.1"/>
    </reaction>
</comment>
<reference evidence="13 14" key="1">
    <citation type="journal article" date="2019" name="New Phytol.">
        <title>Comparative genomics reveals unique wood-decay strategies and fruiting body development in the Schizophyllaceae.</title>
        <authorList>
            <person name="Almasi E."/>
            <person name="Sahu N."/>
            <person name="Krizsan K."/>
            <person name="Balint B."/>
            <person name="Kovacs G.M."/>
            <person name="Kiss B."/>
            <person name="Cseklye J."/>
            <person name="Drula E."/>
            <person name="Henrissat B."/>
            <person name="Nagy I."/>
            <person name="Chovatia M."/>
            <person name="Adam C."/>
            <person name="LaButti K."/>
            <person name="Lipzen A."/>
            <person name="Riley R."/>
            <person name="Grigoriev I.V."/>
            <person name="Nagy L.G."/>
        </authorList>
    </citation>
    <scope>NUCLEOTIDE SEQUENCE [LARGE SCALE GENOMIC DNA]</scope>
    <source>
        <strain evidence="13 14">NL-1724</strain>
    </source>
</reference>
<comment type="catalytic activity">
    <reaction evidence="8">
        <text>L-seryl-[protein] + ATP = O-phospho-L-seryl-[protein] + ADP + H(+)</text>
        <dbReference type="Rhea" id="RHEA:17989"/>
        <dbReference type="Rhea" id="RHEA-COMP:9863"/>
        <dbReference type="Rhea" id="RHEA-COMP:11604"/>
        <dbReference type="ChEBI" id="CHEBI:15378"/>
        <dbReference type="ChEBI" id="CHEBI:29999"/>
        <dbReference type="ChEBI" id="CHEBI:30616"/>
        <dbReference type="ChEBI" id="CHEBI:83421"/>
        <dbReference type="ChEBI" id="CHEBI:456216"/>
        <dbReference type="EC" id="2.7.11.1"/>
    </reaction>
</comment>
<dbReference type="InterPro" id="IPR008271">
    <property type="entry name" value="Ser/Thr_kinase_AS"/>
</dbReference>
<dbReference type="InterPro" id="IPR052239">
    <property type="entry name" value="Ser/Thr-specific_kinases"/>
</dbReference>
<gene>
    <name evidence="13" type="ORF">BD626DRAFT_568079</name>
</gene>
<evidence type="ECO:0000256" key="9">
    <source>
        <dbReference type="PROSITE-ProRule" id="PRU10141"/>
    </source>
</evidence>
<dbReference type="OrthoDB" id="248923at2759"/>
<dbReference type="GO" id="GO:0004674">
    <property type="term" value="F:protein serine/threonine kinase activity"/>
    <property type="evidence" value="ECO:0007669"/>
    <property type="project" value="UniProtKB-KW"/>
</dbReference>
<evidence type="ECO:0000256" key="3">
    <source>
        <dbReference type="ARBA" id="ARBA00022679"/>
    </source>
</evidence>
<evidence type="ECO:0000256" key="11">
    <source>
        <dbReference type="SAM" id="MobiDB-lite"/>
    </source>
</evidence>
<evidence type="ECO:0000259" key="12">
    <source>
        <dbReference type="PROSITE" id="PS50011"/>
    </source>
</evidence>
<dbReference type="InterPro" id="IPR011009">
    <property type="entry name" value="Kinase-like_dom_sf"/>
</dbReference>
<feature type="binding site" evidence="9">
    <location>
        <position position="72"/>
    </location>
    <ligand>
        <name>ATP</name>
        <dbReference type="ChEBI" id="CHEBI:30616"/>
    </ligand>
</feature>
<feature type="region of interest" description="Disordered" evidence="11">
    <location>
        <begin position="172"/>
        <end position="220"/>
    </location>
</feature>
<evidence type="ECO:0000256" key="10">
    <source>
        <dbReference type="RuleBase" id="RU000304"/>
    </source>
</evidence>
<dbReference type="EC" id="2.7.11.1" evidence="1"/>
<comment type="caution">
    <text evidence="13">The sequence shown here is derived from an EMBL/GenBank/DDBJ whole genome shotgun (WGS) entry which is preliminary data.</text>
</comment>
<dbReference type="PROSITE" id="PS00107">
    <property type="entry name" value="PROTEIN_KINASE_ATP"/>
    <property type="match status" value="1"/>
</dbReference>
<dbReference type="Proteomes" id="UP000320762">
    <property type="component" value="Unassembled WGS sequence"/>
</dbReference>
<dbReference type="STRING" id="97359.A0A550CHN4"/>
<evidence type="ECO:0000256" key="5">
    <source>
        <dbReference type="ARBA" id="ARBA00022777"/>
    </source>
</evidence>
<evidence type="ECO:0000256" key="1">
    <source>
        <dbReference type="ARBA" id="ARBA00012513"/>
    </source>
</evidence>
<dbReference type="PANTHER" id="PTHR45998:SF2">
    <property type="entry name" value="SERINE_THREONINE-PROTEIN KINASE 16"/>
    <property type="match status" value="1"/>
</dbReference>
<dbReference type="GO" id="GO:0005524">
    <property type="term" value="F:ATP binding"/>
    <property type="evidence" value="ECO:0007669"/>
    <property type="project" value="UniProtKB-UniRule"/>
</dbReference>
<feature type="compositionally biased region" description="Low complexity" evidence="11">
    <location>
        <begin position="173"/>
        <end position="189"/>
    </location>
</feature>
<keyword evidence="14" id="KW-1185">Reference proteome</keyword>
<keyword evidence="5 13" id="KW-0418">Kinase</keyword>
<evidence type="ECO:0000256" key="4">
    <source>
        <dbReference type="ARBA" id="ARBA00022741"/>
    </source>
</evidence>
<proteinExistence type="inferred from homology"/>
<protein>
    <recommendedName>
        <fullName evidence="1">non-specific serine/threonine protein kinase</fullName>
        <ecNumber evidence="1">2.7.11.1</ecNumber>
    </recommendedName>
</protein>
<dbReference type="SMART" id="SM00220">
    <property type="entry name" value="S_TKc"/>
    <property type="match status" value="1"/>
</dbReference>
<dbReference type="GO" id="GO:0032889">
    <property type="term" value="P:regulation of vacuole fusion, non-autophagic"/>
    <property type="evidence" value="ECO:0007669"/>
    <property type="project" value="TreeGrafter"/>
</dbReference>
<feature type="domain" description="Protein kinase" evidence="12">
    <location>
        <begin position="43"/>
        <end position="410"/>
    </location>
</feature>
<evidence type="ECO:0000256" key="2">
    <source>
        <dbReference type="ARBA" id="ARBA00022527"/>
    </source>
</evidence>
<dbReference type="InterPro" id="IPR017441">
    <property type="entry name" value="Protein_kinase_ATP_BS"/>
</dbReference>
<evidence type="ECO:0000256" key="6">
    <source>
        <dbReference type="ARBA" id="ARBA00022840"/>
    </source>
</evidence>
<evidence type="ECO:0000313" key="14">
    <source>
        <dbReference type="Proteomes" id="UP000320762"/>
    </source>
</evidence>
<evidence type="ECO:0000313" key="13">
    <source>
        <dbReference type="EMBL" id="TRM64311.1"/>
    </source>
</evidence>
<dbReference type="SUPFAM" id="SSF56112">
    <property type="entry name" value="Protein kinase-like (PK-like)"/>
    <property type="match status" value="1"/>
</dbReference>
<dbReference type="InterPro" id="IPR000719">
    <property type="entry name" value="Prot_kinase_dom"/>
</dbReference>
<dbReference type="PANTHER" id="PTHR45998">
    <property type="entry name" value="SERINE/THREONINE-PROTEIN KINASE 16"/>
    <property type="match status" value="1"/>
</dbReference>
<keyword evidence="4 9" id="KW-0547">Nucleotide-binding</keyword>
<dbReference type="PIRSF" id="PIRSF000654">
    <property type="entry name" value="Integrin-linked_kinase"/>
    <property type="match status" value="1"/>
</dbReference>
<comment type="similarity">
    <text evidence="10">Belongs to the protein kinase superfamily.</text>
</comment>
<keyword evidence="2 10" id="KW-0723">Serine/threonine-protein kinase</keyword>
<dbReference type="EMBL" id="VDMD01000007">
    <property type="protein sequence ID" value="TRM64311.1"/>
    <property type="molecule type" value="Genomic_DNA"/>
</dbReference>
<accession>A0A550CHN4</accession>
<evidence type="ECO:0000256" key="8">
    <source>
        <dbReference type="ARBA" id="ARBA00048679"/>
    </source>
</evidence>
<dbReference type="GO" id="GO:0006624">
    <property type="term" value="P:vacuolar protein processing"/>
    <property type="evidence" value="ECO:0007669"/>
    <property type="project" value="TreeGrafter"/>
</dbReference>
<sequence>MSIPAALLHTLDNLKDQAKDAIWALSSCLCQQDAKVKINGRTFKIVKVLGEGGFSFVYLAQDEHSGRQFALKKIRCPTGSDGVKEAMREVEAYRRFKHPNIIRILDSAVVQDPDGDGKIVYLFLPLYKRGNLQDAINTNVVYDNSFPEAEMMRLFKGTCEAVRAMHDYRAPVASGSASASASRRQQQRQQQREERHSEDDDDDERFPQPEGDADGGFSYDGASVPLVTKHRVEDEGDVIFDGDQELSNNGGNTELVPYAHRDIKPGNVMIADDGATPILMDFGSTVKARIKIENRNQALVQQDIAAEQSTMTYRAPELFDVKTGVMLDEKVDIWSLGCTLYALAYNHSPFESTQGEQGGSIAMAVLNAQYKHPSSSYSQGLKDLIDSMLKVNPADRPDIHEVIELCDRVLQTLA</sequence>
<organism evidence="13 14">
    <name type="scientific">Schizophyllum amplum</name>
    <dbReference type="NCBI Taxonomy" id="97359"/>
    <lineage>
        <taxon>Eukaryota</taxon>
        <taxon>Fungi</taxon>
        <taxon>Dikarya</taxon>
        <taxon>Basidiomycota</taxon>
        <taxon>Agaricomycotina</taxon>
        <taxon>Agaricomycetes</taxon>
        <taxon>Agaricomycetidae</taxon>
        <taxon>Agaricales</taxon>
        <taxon>Schizophyllaceae</taxon>
        <taxon>Schizophyllum</taxon>
    </lineage>
</organism>
<keyword evidence="6 9" id="KW-0067">ATP-binding</keyword>
<keyword evidence="3" id="KW-0808">Transferase</keyword>
<dbReference type="Pfam" id="PF00069">
    <property type="entry name" value="Pkinase"/>
    <property type="match status" value="2"/>
</dbReference>
<dbReference type="GO" id="GO:0005773">
    <property type="term" value="C:vacuole"/>
    <property type="evidence" value="ECO:0007669"/>
    <property type="project" value="GOC"/>
</dbReference>